<dbReference type="InterPro" id="IPR051083">
    <property type="entry name" value="GrpII_Intron_Splice-Mob/Def"/>
</dbReference>
<evidence type="ECO:0000259" key="2">
    <source>
        <dbReference type="PROSITE" id="PS50878"/>
    </source>
</evidence>
<evidence type="ECO:0000256" key="1">
    <source>
        <dbReference type="ARBA" id="ARBA00034120"/>
    </source>
</evidence>
<evidence type="ECO:0000313" key="3">
    <source>
        <dbReference type="EMBL" id="PZP52439.1"/>
    </source>
</evidence>
<feature type="domain" description="Reverse transcriptase" evidence="2">
    <location>
        <begin position="57"/>
        <end position="321"/>
    </location>
</feature>
<dbReference type="PROSITE" id="PS50878">
    <property type="entry name" value="RT_POL"/>
    <property type="match status" value="1"/>
</dbReference>
<gene>
    <name evidence="3" type="ORF">DI598_00620</name>
</gene>
<dbReference type="AlphaFoldDB" id="A0A2W5HFH8"/>
<dbReference type="PANTHER" id="PTHR34047:SF8">
    <property type="entry name" value="PROTEIN YKFC"/>
    <property type="match status" value="1"/>
</dbReference>
<protein>
    <submittedName>
        <fullName evidence="3">Reverse transcriptase</fullName>
    </submittedName>
</protein>
<keyword evidence="3" id="KW-0695">RNA-directed DNA polymerase</keyword>
<dbReference type="Pfam" id="PF00078">
    <property type="entry name" value="RVT_1"/>
    <property type="match status" value="1"/>
</dbReference>
<keyword evidence="3" id="KW-0548">Nucleotidyltransferase</keyword>
<dbReference type="EMBL" id="QFOI01000004">
    <property type="protein sequence ID" value="PZP52439.1"/>
    <property type="molecule type" value="Genomic_DNA"/>
</dbReference>
<dbReference type="CDD" id="cd01646">
    <property type="entry name" value="RT_Bac_retron_I"/>
    <property type="match status" value="1"/>
</dbReference>
<sequence>MKNIIELNNKDAKAFFLKSSSYCKLELPQYYKFENVLKGVGKKMGKNSLPHFFATNRTKSKSFRPQDFDEVNYMFLNNKDGKYAWRPFQLIHPAIYVSLVKTITQKSNWDLIVNRFAMLHSNPKIRCLSMPMLSEDRRHDQVSSILNWWENVEQKSIELALEYSQVVHLDVTDCYSTIYTHSISWALHTKAVAKPNENKKSLLGNIVHEHFQWMSNGKANGIPQGSALMDFIAEIVLGYADEQLGQFLDANGITDYQILRYRDDYRIFTNSNKESDAIIKFVSECLAELGMRLNAQKTVISNDVIRTSIKEDKFFWLLHKNYSIQLDKQLLIIYNLSEKYPNSGSLVKALNAFYRRLLKVVKTPKNINCLASITVEIVSKNPRVYPVASAILGQLLTLQNDDQDKLEHSIMSKLSSLQNNGHLQVWLQRMSLKKPLQMVYSEPLCKVVENPFSKIWESSWLNAEMKQLIEKNPIVDLEALGKMDETISPKEINMFEY</sequence>
<comment type="caution">
    <text evidence="3">The sequence shown here is derived from an EMBL/GenBank/DDBJ whole genome shotgun (WGS) entry which is preliminary data.</text>
</comment>
<reference evidence="3 4" key="1">
    <citation type="submission" date="2017-11" db="EMBL/GenBank/DDBJ databases">
        <title>Infants hospitalized years apart are colonized by the same room-sourced microbial strains.</title>
        <authorList>
            <person name="Brooks B."/>
            <person name="Olm M.R."/>
            <person name="Firek B.A."/>
            <person name="Baker R."/>
            <person name="Thomas B.C."/>
            <person name="Morowitz M.J."/>
            <person name="Banfield J.F."/>
        </authorList>
    </citation>
    <scope>NUCLEOTIDE SEQUENCE [LARGE SCALE GENOMIC DNA]</scope>
    <source>
        <strain evidence="3">S2_009_000_R2_76</strain>
    </source>
</reference>
<proteinExistence type="inferred from homology"/>
<dbReference type="PANTHER" id="PTHR34047">
    <property type="entry name" value="NUCLEAR INTRON MATURASE 1, MITOCHONDRIAL-RELATED"/>
    <property type="match status" value="1"/>
</dbReference>
<comment type="similarity">
    <text evidence="1">Belongs to the bacterial reverse transcriptase family.</text>
</comment>
<dbReference type="GO" id="GO:0003964">
    <property type="term" value="F:RNA-directed DNA polymerase activity"/>
    <property type="evidence" value="ECO:0007669"/>
    <property type="project" value="UniProtKB-KW"/>
</dbReference>
<dbReference type="InterPro" id="IPR000477">
    <property type="entry name" value="RT_dom"/>
</dbReference>
<evidence type="ECO:0000313" key="4">
    <source>
        <dbReference type="Proteomes" id="UP000249645"/>
    </source>
</evidence>
<accession>A0A2W5HFH8</accession>
<dbReference type="Proteomes" id="UP000249645">
    <property type="component" value="Unassembled WGS sequence"/>
</dbReference>
<organism evidence="3 4">
    <name type="scientific">Pseudopedobacter saltans</name>
    <dbReference type="NCBI Taxonomy" id="151895"/>
    <lineage>
        <taxon>Bacteria</taxon>
        <taxon>Pseudomonadati</taxon>
        <taxon>Bacteroidota</taxon>
        <taxon>Sphingobacteriia</taxon>
        <taxon>Sphingobacteriales</taxon>
        <taxon>Sphingobacteriaceae</taxon>
        <taxon>Pseudopedobacter</taxon>
    </lineage>
</organism>
<keyword evidence="3" id="KW-0808">Transferase</keyword>
<name>A0A2W5HFH8_9SPHI</name>